<protein>
    <submittedName>
        <fullName evidence="8">Uncharacterized protein</fullName>
    </submittedName>
</protein>
<dbReference type="STRING" id="37923.BK826_05930"/>
<gene>
    <name evidence="8" type="ORF">AN277_0202480</name>
</gene>
<evidence type="ECO:0000256" key="4">
    <source>
        <dbReference type="ARBA" id="ARBA00023002"/>
    </source>
</evidence>
<dbReference type="PRINTS" id="PR00079">
    <property type="entry name" value="G6PDHDRGNASE"/>
</dbReference>
<dbReference type="SUPFAM" id="SSF55347">
    <property type="entry name" value="Glyceraldehyde-3-phosphate dehydrogenase-like, C-terminal domain"/>
    <property type="match status" value="1"/>
</dbReference>
<dbReference type="GO" id="GO:0050661">
    <property type="term" value="F:NADP binding"/>
    <property type="evidence" value="ECO:0007669"/>
    <property type="project" value="InterPro"/>
</dbReference>
<keyword evidence="2" id="KW-0313">Glucose metabolism</keyword>
<proteinExistence type="predicted"/>
<feature type="domain" description="Glucose-6-phosphate dehydrogenase NAD-binding" evidence="6">
    <location>
        <begin position="9"/>
        <end position="175"/>
    </location>
</feature>
<dbReference type="GO" id="GO:0004345">
    <property type="term" value="F:glucose-6-phosphate dehydrogenase activity"/>
    <property type="evidence" value="ECO:0007669"/>
    <property type="project" value="InterPro"/>
</dbReference>
<dbReference type="RefSeq" id="WP_061225386.1">
    <property type="nucleotide sequence ID" value="NZ_JBFBMA010000003.1"/>
</dbReference>
<evidence type="ECO:0000256" key="5">
    <source>
        <dbReference type="ARBA" id="ARBA00023277"/>
    </source>
</evidence>
<dbReference type="GO" id="GO:0005829">
    <property type="term" value="C:cytosol"/>
    <property type="evidence" value="ECO:0007669"/>
    <property type="project" value="TreeGrafter"/>
</dbReference>
<organism evidence="8 9">
    <name type="scientific">Rothia kristinae</name>
    <dbReference type="NCBI Taxonomy" id="37923"/>
    <lineage>
        <taxon>Bacteria</taxon>
        <taxon>Bacillati</taxon>
        <taxon>Actinomycetota</taxon>
        <taxon>Actinomycetes</taxon>
        <taxon>Micrococcales</taxon>
        <taxon>Micrococcaceae</taxon>
        <taxon>Rothia</taxon>
    </lineage>
</organism>
<dbReference type="EMBL" id="LJBJ02000003">
    <property type="protein sequence ID" value="OAX52502.1"/>
    <property type="molecule type" value="Genomic_DNA"/>
</dbReference>
<comment type="pathway">
    <text evidence="1">Carbohydrate degradation; pentose phosphate pathway; D-ribulose 5-phosphate from D-glucose 6-phosphate (oxidative stage): step 1/3.</text>
</comment>
<dbReference type="InterPro" id="IPR022674">
    <property type="entry name" value="G6P_DH_NAD-bd"/>
</dbReference>
<evidence type="ECO:0000259" key="6">
    <source>
        <dbReference type="Pfam" id="PF00479"/>
    </source>
</evidence>
<evidence type="ECO:0000259" key="7">
    <source>
        <dbReference type="Pfam" id="PF02781"/>
    </source>
</evidence>
<dbReference type="InterPro" id="IPR036291">
    <property type="entry name" value="NAD(P)-bd_dom_sf"/>
</dbReference>
<name>A0A199NUB2_9MICC</name>
<dbReference type="Gene3D" id="3.40.50.720">
    <property type="entry name" value="NAD(P)-binding Rossmann-like Domain"/>
    <property type="match status" value="1"/>
</dbReference>
<dbReference type="PANTHER" id="PTHR23429:SF0">
    <property type="entry name" value="GLUCOSE-6-PHOSPHATE 1-DEHYDROGENASE"/>
    <property type="match status" value="1"/>
</dbReference>
<dbReference type="SUPFAM" id="SSF51735">
    <property type="entry name" value="NAD(P)-binding Rossmann-fold domains"/>
    <property type="match status" value="1"/>
</dbReference>
<dbReference type="Gene3D" id="3.30.360.10">
    <property type="entry name" value="Dihydrodipicolinate Reductase, domain 2"/>
    <property type="match status" value="1"/>
</dbReference>
<sequence>MTDTPQTFVILGANGDLTERLLLPGIASYLATGAVDQPLKIIGSGRHANDEFPQTVREVFAQTLGADPLPGPVVEGTAQQAEFRVSDATDAEDLAGLLEHEAGPVVLYFALAPAVAVDTVDALARLKEQGRLPRRLILAMEKPLGTGEDSARELDAKLADLVPEEDVYRVDHFLGMPGLLSLLGLRFGNRLFESAWSREGIESIDILFEETLGLEGRADFYDGTGAAEDMLQSHLLQVMGLTLMDPQGDIDGAAIQEASAEIICSARVAESAADGEGPAVVRGRYTAGEAGGKSLPSYVDEDGVDPSRQTETYARATLAVDAERWRGVPVTIASGKAVGEPRQEIRIRFRPSARSADLPGVQEARPGMLRIGLQDEVIAIDANVGGEYDSRGLGRITLSSHVRQAPLTPYGSVVRGIFEGRRTFSVSGRAAEQGWRVLSEIRAAYDDGRAPLLDYPAGSAGPVPADESAAEA</sequence>
<dbReference type="GO" id="GO:0006006">
    <property type="term" value="P:glucose metabolic process"/>
    <property type="evidence" value="ECO:0007669"/>
    <property type="project" value="UniProtKB-KW"/>
</dbReference>
<accession>A0A199NUB2</accession>
<evidence type="ECO:0000256" key="1">
    <source>
        <dbReference type="ARBA" id="ARBA00004937"/>
    </source>
</evidence>
<evidence type="ECO:0000313" key="8">
    <source>
        <dbReference type="EMBL" id="OAX52502.1"/>
    </source>
</evidence>
<dbReference type="NCBIfam" id="NF009492">
    <property type="entry name" value="PRK12853.1-3"/>
    <property type="match status" value="1"/>
</dbReference>
<dbReference type="Proteomes" id="UP000053171">
    <property type="component" value="Unassembled WGS sequence"/>
</dbReference>
<comment type="caution">
    <text evidence="8">The sequence shown here is derived from an EMBL/GenBank/DDBJ whole genome shotgun (WGS) entry which is preliminary data.</text>
</comment>
<dbReference type="InterPro" id="IPR001282">
    <property type="entry name" value="G6P_DH"/>
</dbReference>
<keyword evidence="3" id="KW-0521">NADP</keyword>
<dbReference type="Pfam" id="PF00479">
    <property type="entry name" value="G6PD_N"/>
    <property type="match status" value="1"/>
</dbReference>
<dbReference type="GO" id="GO:0009051">
    <property type="term" value="P:pentose-phosphate shunt, oxidative branch"/>
    <property type="evidence" value="ECO:0007669"/>
    <property type="project" value="TreeGrafter"/>
</dbReference>
<dbReference type="Pfam" id="PF02781">
    <property type="entry name" value="G6PD_C"/>
    <property type="match status" value="1"/>
</dbReference>
<evidence type="ECO:0000256" key="2">
    <source>
        <dbReference type="ARBA" id="ARBA00022526"/>
    </source>
</evidence>
<evidence type="ECO:0000256" key="3">
    <source>
        <dbReference type="ARBA" id="ARBA00022857"/>
    </source>
</evidence>
<dbReference type="InterPro" id="IPR022675">
    <property type="entry name" value="G6P_DH_C"/>
</dbReference>
<reference evidence="8" key="1">
    <citation type="submission" date="2016-06" db="EMBL/GenBank/DDBJ databases">
        <title>Identification of putative biosynthetic pathways for the production of bioactive secondary metabolites by the marine actinomycete Kocuria kristinae RUTW2-3.</title>
        <authorList>
            <person name="Waterworth S.C."/>
            <person name="Walmsley T.A."/>
            <person name="Matongo T."/>
            <person name="Davies-Coleman M.T."/>
            <person name="Dorrington R.A."/>
        </authorList>
    </citation>
    <scope>NUCLEOTIDE SEQUENCE [LARGE SCALE GENOMIC DNA]</scope>
    <source>
        <strain evidence="8">RUTW2-3</strain>
    </source>
</reference>
<evidence type="ECO:0000313" key="9">
    <source>
        <dbReference type="Proteomes" id="UP000053171"/>
    </source>
</evidence>
<dbReference type="AlphaFoldDB" id="A0A199NUB2"/>
<keyword evidence="4" id="KW-0560">Oxidoreductase</keyword>
<keyword evidence="5" id="KW-0119">Carbohydrate metabolism</keyword>
<feature type="domain" description="Glucose-6-phosphate dehydrogenase C-terminal" evidence="7">
    <location>
        <begin position="185"/>
        <end position="470"/>
    </location>
</feature>
<dbReference type="PANTHER" id="PTHR23429">
    <property type="entry name" value="GLUCOSE-6-PHOSPHATE 1-DEHYDROGENASE G6PD"/>
    <property type="match status" value="1"/>
</dbReference>
<keyword evidence="9" id="KW-1185">Reference proteome</keyword>